<evidence type="ECO:0000256" key="1">
    <source>
        <dbReference type="SAM" id="Coils"/>
    </source>
</evidence>
<evidence type="ECO:0000313" key="2">
    <source>
        <dbReference type="EMBL" id="KAK7043025.1"/>
    </source>
</evidence>
<protein>
    <recommendedName>
        <fullName evidence="4">F-box domain-containing protein</fullName>
    </recommendedName>
</protein>
<dbReference type="InterPro" id="IPR032675">
    <property type="entry name" value="LRR_dom_sf"/>
</dbReference>
<feature type="coiled-coil region" evidence="1">
    <location>
        <begin position="30"/>
        <end position="71"/>
    </location>
</feature>
<evidence type="ECO:0000313" key="3">
    <source>
        <dbReference type="Proteomes" id="UP001383192"/>
    </source>
</evidence>
<dbReference type="EMBL" id="JAYKXP010000030">
    <property type="protein sequence ID" value="KAK7043025.1"/>
    <property type="molecule type" value="Genomic_DNA"/>
</dbReference>
<keyword evidence="1" id="KW-0175">Coiled coil</keyword>
<gene>
    <name evidence="2" type="ORF">VNI00_008763</name>
</gene>
<sequence>MDTTSASNPMQRLFRSTITSSDQPIVTELLSNIEKDLASLEKELEGRRQEMDKIRAAIVALENKRSGLKKKFARCRALLSPIHRMPPEILRTIFGFVCEGTYWLETSSSHPVVIVSKICGRWRDIALGMASLWASICFQPSHWTGKFHRLERLMHLFLERSHTSPLKLILDFGDFDLHSDFIPAMDALVHHSGRWRTVEFVGVKDEVIQHPVFHPIKGRLPILSSLKVSREPHDIPAAMEFNCDLFGDCPALSSLELKPNSSLTVGCPLPWGQIRSLTLFDSYARPGLLFLTLVNNIEQLKLDCVGGVHHPGAQHSEEHIVSNIKQLTVMASECSEVTDVMNHITARRLSSLHISGCDESPSTTWKWWEGNCVTDFLERSACTLTSLSLQWVPISDTQIIHLLQNIPTLSKLHIEEYHRGVERKNRIVTKSFLDRLNFDHEQTTALYLPRLSELSIVVHSSDLDRQAILRAVTSRWVPDTVYAAEVGVDCINSVGVVILTGATTDCLGETLSAELRWMAVAGAQVSVSTLVVGDT</sequence>
<dbReference type="Proteomes" id="UP001383192">
    <property type="component" value="Unassembled WGS sequence"/>
</dbReference>
<proteinExistence type="predicted"/>
<accession>A0AAW0CWR5</accession>
<comment type="caution">
    <text evidence="2">The sequence shown here is derived from an EMBL/GenBank/DDBJ whole genome shotgun (WGS) entry which is preliminary data.</text>
</comment>
<dbReference type="Gene3D" id="3.80.10.10">
    <property type="entry name" value="Ribonuclease Inhibitor"/>
    <property type="match status" value="1"/>
</dbReference>
<dbReference type="SUPFAM" id="SSF52047">
    <property type="entry name" value="RNI-like"/>
    <property type="match status" value="1"/>
</dbReference>
<organism evidence="2 3">
    <name type="scientific">Paramarasmius palmivorus</name>
    <dbReference type="NCBI Taxonomy" id="297713"/>
    <lineage>
        <taxon>Eukaryota</taxon>
        <taxon>Fungi</taxon>
        <taxon>Dikarya</taxon>
        <taxon>Basidiomycota</taxon>
        <taxon>Agaricomycotina</taxon>
        <taxon>Agaricomycetes</taxon>
        <taxon>Agaricomycetidae</taxon>
        <taxon>Agaricales</taxon>
        <taxon>Marasmiineae</taxon>
        <taxon>Marasmiaceae</taxon>
        <taxon>Paramarasmius</taxon>
    </lineage>
</organism>
<evidence type="ECO:0008006" key="4">
    <source>
        <dbReference type="Google" id="ProtNLM"/>
    </source>
</evidence>
<dbReference type="AlphaFoldDB" id="A0AAW0CWR5"/>
<reference evidence="2 3" key="1">
    <citation type="submission" date="2024-01" db="EMBL/GenBank/DDBJ databases">
        <title>A draft genome for a cacao thread blight-causing isolate of Paramarasmius palmivorus.</title>
        <authorList>
            <person name="Baruah I.K."/>
            <person name="Bukari Y."/>
            <person name="Amoako-Attah I."/>
            <person name="Meinhardt L.W."/>
            <person name="Bailey B.A."/>
            <person name="Cohen S.P."/>
        </authorList>
    </citation>
    <scope>NUCLEOTIDE SEQUENCE [LARGE SCALE GENOMIC DNA]</scope>
    <source>
        <strain evidence="2 3">GH-12</strain>
    </source>
</reference>
<name>A0AAW0CWR5_9AGAR</name>
<keyword evidence="3" id="KW-1185">Reference proteome</keyword>